<accession>A0ABM0LVL3</accession>
<feature type="domain" description="Calpain catalytic" evidence="7">
    <location>
        <begin position="70"/>
        <end position="348"/>
    </location>
</feature>
<protein>
    <submittedName>
        <fullName evidence="9">Calpain clp-1-like</fullName>
    </submittedName>
</protein>
<feature type="compositionally biased region" description="Basic and acidic residues" evidence="6">
    <location>
        <begin position="13"/>
        <end position="43"/>
    </location>
</feature>
<dbReference type="InterPro" id="IPR000169">
    <property type="entry name" value="Pept_cys_AS"/>
</dbReference>
<dbReference type="RefSeq" id="XP_006811804.1">
    <property type="nucleotide sequence ID" value="XM_006811741.1"/>
</dbReference>
<feature type="active site" evidence="5">
    <location>
        <position position="125"/>
    </location>
</feature>
<feature type="region of interest" description="Disordered" evidence="6">
    <location>
        <begin position="1"/>
        <end position="45"/>
    </location>
</feature>
<feature type="non-terminal residue" evidence="9">
    <location>
        <position position="348"/>
    </location>
</feature>
<evidence type="ECO:0000259" key="7">
    <source>
        <dbReference type="PROSITE" id="PS50203"/>
    </source>
</evidence>
<evidence type="ECO:0000256" key="4">
    <source>
        <dbReference type="ARBA" id="ARBA00022807"/>
    </source>
</evidence>
<feature type="active site" evidence="5">
    <location>
        <position position="283"/>
    </location>
</feature>
<dbReference type="SMART" id="SM00230">
    <property type="entry name" value="CysPc"/>
    <property type="match status" value="1"/>
</dbReference>
<organism evidence="8 9">
    <name type="scientific">Saccoglossus kowalevskii</name>
    <name type="common">Acorn worm</name>
    <dbReference type="NCBI Taxonomy" id="10224"/>
    <lineage>
        <taxon>Eukaryota</taxon>
        <taxon>Metazoa</taxon>
        <taxon>Hemichordata</taxon>
        <taxon>Enteropneusta</taxon>
        <taxon>Harrimaniidae</taxon>
        <taxon>Saccoglossus</taxon>
    </lineage>
</organism>
<name>A0ABM0LVL3_SACKO</name>
<dbReference type="InterPro" id="IPR001300">
    <property type="entry name" value="Peptidase_C2_calpain_cat"/>
</dbReference>
<proteinExistence type="inferred from homology"/>
<dbReference type="Gene3D" id="3.90.70.10">
    <property type="entry name" value="Cysteine proteinases"/>
    <property type="match status" value="1"/>
</dbReference>
<dbReference type="PROSITE" id="PS50203">
    <property type="entry name" value="CALPAIN_CAT"/>
    <property type="match status" value="1"/>
</dbReference>
<sequence>MGCSGSTSGGKLAADKDTTDTWRSDEVPPGKEQPVDNPDRAEPYGDDDLALGVAVNWKEIADEVLKKGELYEDDEFPAIENSLFFSDESADGIVWKRPKEISDSPSLLVDGISRDDVVQGILGDCWFLSSCASIAQHKRFMEKVVPTDQYLWSSGKYCGLFHFRFWRFGKWVDVIIDDRIPVRRDQVIFAKSSNSKEFWVSLLEKAYAKLHGSYEGLAGGQASDALIDMTGGLTERCDLKEPRAGLFRQLLRNFKYGSFLTCNKKGDWRAADEADEHGLVSGHAYTVTSVRRVQTRHGDYVNLLRVRNPWGNATEWNGNWSDESATWDLVSDEVKGQLELKDKDDGEF</sequence>
<dbReference type="SUPFAM" id="SSF54001">
    <property type="entry name" value="Cysteine proteinases"/>
    <property type="match status" value="1"/>
</dbReference>
<evidence type="ECO:0000256" key="2">
    <source>
        <dbReference type="ARBA" id="ARBA00022670"/>
    </source>
</evidence>
<keyword evidence="4 5" id="KW-0788">Thiol protease</keyword>
<dbReference type="PANTHER" id="PTHR10183:SF379">
    <property type="entry name" value="CALPAIN-5"/>
    <property type="match status" value="1"/>
</dbReference>
<dbReference type="Pfam" id="PF00648">
    <property type="entry name" value="Peptidase_C2"/>
    <property type="match status" value="1"/>
</dbReference>
<evidence type="ECO:0000256" key="6">
    <source>
        <dbReference type="SAM" id="MobiDB-lite"/>
    </source>
</evidence>
<dbReference type="InterPro" id="IPR038765">
    <property type="entry name" value="Papain-like_cys_pep_sf"/>
</dbReference>
<evidence type="ECO:0000313" key="8">
    <source>
        <dbReference type="Proteomes" id="UP000694865"/>
    </source>
</evidence>
<dbReference type="GeneID" id="102800862"/>
<dbReference type="PROSITE" id="PS00139">
    <property type="entry name" value="THIOL_PROTEASE_CYS"/>
    <property type="match status" value="1"/>
</dbReference>
<gene>
    <name evidence="9" type="primary">LOC102800862</name>
</gene>
<dbReference type="CDD" id="cd00044">
    <property type="entry name" value="CysPc"/>
    <property type="match status" value="1"/>
</dbReference>
<comment type="similarity">
    <text evidence="1">Belongs to the peptidase C2 family.</text>
</comment>
<keyword evidence="3 5" id="KW-0378">Hydrolase</keyword>
<keyword evidence="8" id="KW-1185">Reference proteome</keyword>
<feature type="active site" evidence="5">
    <location>
        <position position="308"/>
    </location>
</feature>
<dbReference type="PANTHER" id="PTHR10183">
    <property type="entry name" value="CALPAIN"/>
    <property type="match status" value="1"/>
</dbReference>
<dbReference type="InterPro" id="IPR022684">
    <property type="entry name" value="Calpain_cysteine_protease"/>
</dbReference>
<reference evidence="9" key="1">
    <citation type="submission" date="2025-08" db="UniProtKB">
        <authorList>
            <consortium name="RefSeq"/>
        </authorList>
    </citation>
    <scope>IDENTIFICATION</scope>
    <source>
        <tissue evidence="9">Testes</tissue>
    </source>
</reference>
<dbReference type="PRINTS" id="PR00704">
    <property type="entry name" value="CALPAIN"/>
</dbReference>
<keyword evidence="2 5" id="KW-0645">Protease</keyword>
<evidence type="ECO:0000313" key="9">
    <source>
        <dbReference type="RefSeq" id="XP_006811804.1"/>
    </source>
</evidence>
<evidence type="ECO:0000256" key="5">
    <source>
        <dbReference type="PROSITE-ProRule" id="PRU00239"/>
    </source>
</evidence>
<dbReference type="Proteomes" id="UP000694865">
    <property type="component" value="Unplaced"/>
</dbReference>
<evidence type="ECO:0000256" key="1">
    <source>
        <dbReference type="ARBA" id="ARBA00007623"/>
    </source>
</evidence>
<evidence type="ECO:0000256" key="3">
    <source>
        <dbReference type="ARBA" id="ARBA00022801"/>
    </source>
</evidence>